<dbReference type="InterPro" id="IPR023612">
    <property type="entry name" value="Peptidase_M4"/>
</dbReference>
<sequence length="699" mass="75366">MKSFITGSALFSWLLLAAEMTLVYSSGLRGQDKAMPDETQSQRFLMGNSDPSRPLLLKAGEPGSLGTLDLDQPTLLSPSFQASLAAQLGGSGRELLVEKSRNTDNDGRLHVRFYQEVQGLRVEGASLVIHADEDGTIDSVNGEFVRVDEDKETMLASMVNGASSTQSNADYLLNQAVEEAGVQRGEWVGDKPTLTVVRRPQDGSACVAFRRLYQYMAHDGNDSGLSVHADMIFADATSGPSSDGKGVFDGLFSEGVDANVKPMPKLCASLPMILGSGIPTMETYDCQESYGDNCVLVSENPGPILTGDVALDAAHNNAYLTYQYFWDGFGRDSMDGAGMPLISRVHYGVDYNNAFWDGTRMTYGDGDGVIFIPLSQGLDVVAHELTHGLTTSTSNLVYRGESGALNEAMSDIFAALVEHENGYPDEDVWKLGEAVYTFHIPGDALRSLSDPQLYGDYDFYPTRYVGNADNGGVHWNSGIANLAFYLLVNGGTHPRGATDIVVPKIGWVNAAYIFYHANVNCLTPSSNFWMARVCTAEIFGGHYKDAVHKAWDAVGVPHDPPVIYWLISGVQIKGQEGANWETLRYMLGPIQQGDRVACTTSANNGDADLYVRFGLPAEVNPASVENACYSYRYGSYESCTTGPVQTPVTTVHVAIHAWESFSNLSLVCEVIPAPTPPPPAPPASDTPADDASDTPAGDP</sequence>
<dbReference type="AlphaFoldDB" id="A0A9N8EXB0"/>
<feature type="region of interest" description="Disordered" evidence="8">
    <location>
        <begin position="672"/>
        <end position="699"/>
    </location>
</feature>
<evidence type="ECO:0000256" key="1">
    <source>
        <dbReference type="ARBA" id="ARBA00009388"/>
    </source>
</evidence>
<dbReference type="EMBL" id="CAICTM010001827">
    <property type="protein sequence ID" value="CAB9526445.1"/>
    <property type="molecule type" value="Genomic_DNA"/>
</dbReference>
<evidence type="ECO:0000259" key="11">
    <source>
        <dbReference type="Pfam" id="PF02868"/>
    </source>
</evidence>
<evidence type="ECO:0000313" key="13">
    <source>
        <dbReference type="EMBL" id="CAB9526445.1"/>
    </source>
</evidence>
<dbReference type="InterPro" id="IPR013856">
    <property type="entry name" value="Peptidase_M4_domain"/>
</dbReference>
<feature type="region of interest" description="Disordered" evidence="8">
    <location>
        <begin position="30"/>
        <end position="51"/>
    </location>
</feature>
<feature type="domain" description="Peptidase M4" evidence="10">
    <location>
        <begin position="309"/>
        <end position="390"/>
    </location>
</feature>
<dbReference type="OrthoDB" id="5332336at2759"/>
<evidence type="ECO:0000256" key="8">
    <source>
        <dbReference type="SAM" id="MobiDB-lite"/>
    </source>
</evidence>
<dbReference type="Gene3D" id="1.10.390.10">
    <property type="entry name" value="Neutral Protease Domain 2"/>
    <property type="match status" value="1"/>
</dbReference>
<dbReference type="GO" id="GO:0004222">
    <property type="term" value="F:metalloendopeptidase activity"/>
    <property type="evidence" value="ECO:0007669"/>
    <property type="project" value="InterPro"/>
</dbReference>
<comment type="similarity">
    <text evidence="1">Belongs to the peptidase M4 family.</text>
</comment>
<dbReference type="SUPFAM" id="SSF55486">
    <property type="entry name" value="Metalloproteases ('zincins'), catalytic domain"/>
    <property type="match status" value="1"/>
</dbReference>
<evidence type="ECO:0000259" key="10">
    <source>
        <dbReference type="Pfam" id="PF01447"/>
    </source>
</evidence>
<dbReference type="GO" id="GO:0006508">
    <property type="term" value="P:proteolysis"/>
    <property type="evidence" value="ECO:0007669"/>
    <property type="project" value="UniProtKB-KW"/>
</dbReference>
<proteinExistence type="inferred from homology"/>
<evidence type="ECO:0000313" key="14">
    <source>
        <dbReference type="Proteomes" id="UP001153069"/>
    </source>
</evidence>
<keyword evidence="14" id="KW-1185">Reference proteome</keyword>
<dbReference type="Pfam" id="PF07504">
    <property type="entry name" value="FTP"/>
    <property type="match status" value="1"/>
</dbReference>
<evidence type="ECO:0000256" key="9">
    <source>
        <dbReference type="SAM" id="SignalP"/>
    </source>
</evidence>
<dbReference type="Pfam" id="PF01447">
    <property type="entry name" value="Peptidase_M4"/>
    <property type="match status" value="1"/>
</dbReference>
<dbReference type="InterPro" id="IPR050728">
    <property type="entry name" value="Zinc_Metalloprotease_M4"/>
</dbReference>
<accession>A0A9N8EXB0</accession>
<dbReference type="PANTHER" id="PTHR33794:SF1">
    <property type="entry name" value="BACILLOLYSIN"/>
    <property type="match status" value="1"/>
</dbReference>
<dbReference type="CDD" id="cd09597">
    <property type="entry name" value="M4_TLP"/>
    <property type="match status" value="1"/>
</dbReference>
<keyword evidence="2" id="KW-0645">Protease</keyword>
<dbReference type="InterPro" id="IPR027268">
    <property type="entry name" value="Peptidase_M4/M1_CTD_sf"/>
</dbReference>
<dbReference type="InterPro" id="IPR001570">
    <property type="entry name" value="Peptidase_M4_C_domain"/>
</dbReference>
<dbReference type="Pfam" id="PF02868">
    <property type="entry name" value="Peptidase_M4_C"/>
    <property type="match status" value="1"/>
</dbReference>
<evidence type="ECO:0000256" key="7">
    <source>
        <dbReference type="ARBA" id="ARBA00023049"/>
    </source>
</evidence>
<keyword evidence="5" id="KW-0378">Hydrolase</keyword>
<organism evidence="13 14">
    <name type="scientific">Seminavis robusta</name>
    <dbReference type="NCBI Taxonomy" id="568900"/>
    <lineage>
        <taxon>Eukaryota</taxon>
        <taxon>Sar</taxon>
        <taxon>Stramenopiles</taxon>
        <taxon>Ochrophyta</taxon>
        <taxon>Bacillariophyta</taxon>
        <taxon>Bacillariophyceae</taxon>
        <taxon>Bacillariophycidae</taxon>
        <taxon>Naviculales</taxon>
        <taxon>Naviculaceae</taxon>
        <taxon>Seminavis</taxon>
    </lineage>
</organism>
<feature type="signal peptide" evidence="9">
    <location>
        <begin position="1"/>
        <end position="25"/>
    </location>
</feature>
<dbReference type="GO" id="GO:0046872">
    <property type="term" value="F:metal ion binding"/>
    <property type="evidence" value="ECO:0007669"/>
    <property type="project" value="UniProtKB-KW"/>
</dbReference>
<dbReference type="Gene3D" id="2.60.120.380">
    <property type="match status" value="1"/>
</dbReference>
<dbReference type="Proteomes" id="UP001153069">
    <property type="component" value="Unassembled WGS sequence"/>
</dbReference>
<evidence type="ECO:0000256" key="5">
    <source>
        <dbReference type="ARBA" id="ARBA00022801"/>
    </source>
</evidence>
<keyword evidence="6" id="KW-0862">Zinc</keyword>
<feature type="domain" description="FTP" evidence="12">
    <location>
        <begin position="97"/>
        <end position="144"/>
    </location>
</feature>
<gene>
    <name evidence="13" type="ORF">SEMRO_1829_G300280.1</name>
</gene>
<dbReference type="InterPro" id="IPR011096">
    <property type="entry name" value="FTP_domain"/>
</dbReference>
<evidence type="ECO:0000259" key="12">
    <source>
        <dbReference type="Pfam" id="PF07504"/>
    </source>
</evidence>
<dbReference type="Gene3D" id="3.10.450.490">
    <property type="match status" value="1"/>
</dbReference>
<keyword evidence="3" id="KW-0479">Metal-binding</keyword>
<name>A0A9N8EXB0_9STRA</name>
<dbReference type="PANTHER" id="PTHR33794">
    <property type="entry name" value="BACILLOLYSIN"/>
    <property type="match status" value="1"/>
</dbReference>
<comment type="caution">
    <text evidence="13">The sequence shown here is derived from an EMBL/GenBank/DDBJ whole genome shotgun (WGS) entry which is preliminary data.</text>
</comment>
<keyword evidence="4 9" id="KW-0732">Signal</keyword>
<protein>
    <submittedName>
        <fullName evidence="13">Extracellular elastase</fullName>
    </submittedName>
</protein>
<reference evidence="13" key="1">
    <citation type="submission" date="2020-06" db="EMBL/GenBank/DDBJ databases">
        <authorList>
            <consortium name="Plant Systems Biology data submission"/>
        </authorList>
    </citation>
    <scope>NUCLEOTIDE SEQUENCE</scope>
    <source>
        <strain evidence="13">D6</strain>
    </source>
</reference>
<keyword evidence="7" id="KW-0482">Metalloprotease</keyword>
<dbReference type="Gene3D" id="3.10.170.10">
    <property type="match status" value="1"/>
</dbReference>
<evidence type="ECO:0000256" key="4">
    <source>
        <dbReference type="ARBA" id="ARBA00022729"/>
    </source>
</evidence>
<evidence type="ECO:0000256" key="6">
    <source>
        <dbReference type="ARBA" id="ARBA00022833"/>
    </source>
</evidence>
<feature type="domain" description="Peptidase M4 C-terminal" evidence="11">
    <location>
        <begin position="394"/>
        <end position="556"/>
    </location>
</feature>
<feature type="chain" id="PRO_5040425357" evidence="9">
    <location>
        <begin position="26"/>
        <end position="699"/>
    </location>
</feature>
<evidence type="ECO:0000256" key="2">
    <source>
        <dbReference type="ARBA" id="ARBA00022670"/>
    </source>
</evidence>
<dbReference type="PRINTS" id="PR00730">
    <property type="entry name" value="THERMOLYSIN"/>
</dbReference>
<evidence type="ECO:0000256" key="3">
    <source>
        <dbReference type="ARBA" id="ARBA00022723"/>
    </source>
</evidence>
<feature type="compositionally biased region" description="Pro residues" evidence="8">
    <location>
        <begin position="673"/>
        <end position="684"/>
    </location>
</feature>